<protein>
    <submittedName>
        <fullName evidence="2">WGS project CAFE00000000 data, contig bkir_c144</fullName>
    </submittedName>
</protein>
<dbReference type="STRING" id="1055526.BKIR_c144_3172"/>
<dbReference type="InterPro" id="IPR012338">
    <property type="entry name" value="Beta-lactam/transpept-like"/>
</dbReference>
<accession>U3UAH8</accession>
<gene>
    <name evidence="2" type="ORF">BKIR_c144_3172</name>
</gene>
<dbReference type="InterPro" id="IPR001466">
    <property type="entry name" value="Beta-lactam-related"/>
</dbReference>
<feature type="domain" description="Beta-lactamase-related" evidence="1">
    <location>
        <begin position="4"/>
        <end position="53"/>
    </location>
</feature>
<reference evidence="2 3" key="2">
    <citation type="submission" date="2011-10" db="EMBL/GenBank/DDBJ databases">
        <title>Draft genome sequence of Candidatus Burkholderia kirkii.</title>
        <authorList>
            <person name="Carlier A.L."/>
            <person name="Eberl L."/>
        </authorList>
    </citation>
    <scope>NUCLEOTIDE SEQUENCE [LARGE SCALE GENOMIC DNA]</scope>
    <source>
        <strain evidence="2 3">UZHbot1</strain>
    </source>
</reference>
<reference evidence="2 3" key="1">
    <citation type="submission" date="2011-09" db="EMBL/GenBank/DDBJ databases">
        <authorList>
            <person name="Carlier A."/>
        </authorList>
    </citation>
    <scope>NUCLEOTIDE SEQUENCE [LARGE SCALE GENOMIC DNA]</scope>
    <source>
        <strain evidence="2 3">UZHbot1</strain>
    </source>
</reference>
<comment type="caution">
    <text evidence="2">The sequence shown here is derived from an EMBL/GenBank/DDBJ whole genome shotgun (WGS) entry which is preliminary data.</text>
</comment>
<dbReference type="SUPFAM" id="SSF56601">
    <property type="entry name" value="beta-lactamase/transpeptidase-like"/>
    <property type="match status" value="1"/>
</dbReference>
<evidence type="ECO:0000313" key="3">
    <source>
        <dbReference type="Proteomes" id="UP000003511"/>
    </source>
</evidence>
<dbReference type="Gene3D" id="3.40.710.10">
    <property type="entry name" value="DD-peptidase/beta-lactamase superfamily"/>
    <property type="match status" value="1"/>
</dbReference>
<dbReference type="Proteomes" id="UP000003511">
    <property type="component" value="Unassembled WGS sequence"/>
</dbReference>
<dbReference type="AlphaFoldDB" id="U3UAH8"/>
<evidence type="ECO:0000259" key="1">
    <source>
        <dbReference type="Pfam" id="PF00144"/>
    </source>
</evidence>
<evidence type="ECO:0000313" key="2">
    <source>
        <dbReference type="EMBL" id="CCD36634.1"/>
    </source>
</evidence>
<name>U3UAH8_9BURK</name>
<sequence>MVGIALAEGRIASLDDPIVKYLLELKEGAYGGVTIRQIFEMRSGVDYEKRYDFQHPGVAANNHIAALVRNTTDSLMWHERLGKPMLQAPTSLIRRSIPPFWAG</sequence>
<dbReference type="Pfam" id="PF00144">
    <property type="entry name" value="Beta-lactamase"/>
    <property type="match status" value="1"/>
</dbReference>
<organism evidence="2 3">
    <name type="scientific">Candidatus Paraburkholderia kirkii UZHbot1</name>
    <dbReference type="NCBI Taxonomy" id="1055526"/>
    <lineage>
        <taxon>Bacteria</taxon>
        <taxon>Pseudomonadati</taxon>
        <taxon>Pseudomonadota</taxon>
        <taxon>Betaproteobacteria</taxon>
        <taxon>Burkholderiales</taxon>
        <taxon>Burkholderiaceae</taxon>
        <taxon>Paraburkholderia</taxon>
    </lineage>
</organism>
<proteinExistence type="predicted"/>
<keyword evidence="3" id="KW-1185">Reference proteome</keyword>
<dbReference type="HOGENOM" id="CLU_2258568_0_0_4"/>
<dbReference type="BioCyc" id="CBUR1055526:G10QW-268-MONOMER"/>
<dbReference type="EMBL" id="CAFE01000055">
    <property type="protein sequence ID" value="CCD36634.1"/>
    <property type="molecule type" value="Genomic_DNA"/>
</dbReference>